<dbReference type="GO" id="GO:0005886">
    <property type="term" value="C:plasma membrane"/>
    <property type="evidence" value="ECO:0007669"/>
    <property type="project" value="UniProtKB-SubCell"/>
</dbReference>
<name>A0A812VC12_9DINO</name>
<dbReference type="EMBL" id="CAJNDS010002825">
    <property type="protein sequence ID" value="CAE7610634.1"/>
    <property type="molecule type" value="Genomic_DNA"/>
</dbReference>
<dbReference type="PANTHER" id="PTHR33281">
    <property type="entry name" value="UPF0187 PROTEIN YNEE"/>
    <property type="match status" value="1"/>
</dbReference>
<dbReference type="Proteomes" id="UP000604046">
    <property type="component" value="Unassembled WGS sequence"/>
</dbReference>
<dbReference type="AlphaFoldDB" id="A0A812VC12"/>
<keyword evidence="3" id="KW-1003">Cell membrane</keyword>
<dbReference type="GO" id="GO:0005254">
    <property type="term" value="F:chloride channel activity"/>
    <property type="evidence" value="ECO:0007669"/>
    <property type="project" value="InterPro"/>
</dbReference>
<keyword evidence="4" id="KW-0812">Transmembrane</keyword>
<keyword evidence="7" id="KW-0472">Membrane</keyword>
<protein>
    <submittedName>
        <fullName evidence="8">Uncharacterized protein</fullName>
    </submittedName>
</protein>
<reference evidence="8" key="1">
    <citation type="submission" date="2021-02" db="EMBL/GenBank/DDBJ databases">
        <authorList>
            <person name="Dougan E. K."/>
            <person name="Rhodes N."/>
            <person name="Thang M."/>
            <person name="Chan C."/>
        </authorList>
    </citation>
    <scope>NUCLEOTIDE SEQUENCE</scope>
</reference>
<evidence type="ECO:0000256" key="7">
    <source>
        <dbReference type="ARBA" id="ARBA00023136"/>
    </source>
</evidence>
<accession>A0A812VC12</accession>
<evidence type="ECO:0000256" key="1">
    <source>
        <dbReference type="ARBA" id="ARBA00004651"/>
    </source>
</evidence>
<evidence type="ECO:0000256" key="5">
    <source>
        <dbReference type="ARBA" id="ARBA00022989"/>
    </source>
</evidence>
<keyword evidence="5" id="KW-1133">Transmembrane helix</keyword>
<evidence type="ECO:0000313" key="9">
    <source>
        <dbReference type="Proteomes" id="UP000604046"/>
    </source>
</evidence>
<evidence type="ECO:0000256" key="4">
    <source>
        <dbReference type="ARBA" id="ARBA00022692"/>
    </source>
</evidence>
<organism evidence="8 9">
    <name type="scientific">Symbiodinium natans</name>
    <dbReference type="NCBI Taxonomy" id="878477"/>
    <lineage>
        <taxon>Eukaryota</taxon>
        <taxon>Sar</taxon>
        <taxon>Alveolata</taxon>
        <taxon>Dinophyceae</taxon>
        <taxon>Suessiales</taxon>
        <taxon>Symbiodiniaceae</taxon>
        <taxon>Symbiodinium</taxon>
    </lineage>
</organism>
<evidence type="ECO:0000256" key="6">
    <source>
        <dbReference type="ARBA" id="ARBA00023065"/>
    </source>
</evidence>
<comment type="subcellular location">
    <subcellularLocation>
        <location evidence="1">Cell membrane</location>
        <topology evidence="1">Multi-pass membrane protein</topology>
    </subcellularLocation>
</comment>
<sequence length="288" mass="32395">MGRGAQKGQPPVDFKLPGVALKRIWSSLIVALHLLTGWRMNNPSIIHPLLVGVLGLILAFRTNQAGELFSDMVVFEAYERHWSCAKQLTEMQRVLQTMLRYAAHLSRDDWEIYSCIVRHLIAFPIALKQHLKRSRDPEEYSRVLEYSELDGIGRTGRPHTLLLSSLSMLIRPLRHRDDGLGKSLALWNQMDTCISQLQSISCNLDLVVQVPLPASYTIHADRFIRLWVGTLPFVLLDVMRPAGAPGEESVLGPAVTLSRACWDCQAVHFFLRKLLAVLGELPGTGRSE</sequence>
<evidence type="ECO:0000313" key="8">
    <source>
        <dbReference type="EMBL" id="CAE7610634.1"/>
    </source>
</evidence>
<keyword evidence="6" id="KW-0406">Ion transport</keyword>
<keyword evidence="2" id="KW-0813">Transport</keyword>
<comment type="caution">
    <text evidence="8">The sequence shown here is derived from an EMBL/GenBank/DDBJ whole genome shotgun (WGS) entry which is preliminary data.</text>
</comment>
<keyword evidence="9" id="KW-1185">Reference proteome</keyword>
<proteinExistence type="predicted"/>
<gene>
    <name evidence="8" type="ORF">SNAT2548_LOCUS34713</name>
</gene>
<evidence type="ECO:0000256" key="3">
    <source>
        <dbReference type="ARBA" id="ARBA00022475"/>
    </source>
</evidence>
<dbReference type="PANTHER" id="PTHR33281:SF19">
    <property type="entry name" value="VOLTAGE-DEPENDENT ANION CHANNEL-FORMING PROTEIN YNEE"/>
    <property type="match status" value="1"/>
</dbReference>
<dbReference type="InterPro" id="IPR044669">
    <property type="entry name" value="YneE/VCCN1/2-like"/>
</dbReference>
<dbReference type="OrthoDB" id="10336152at2759"/>
<evidence type="ECO:0000256" key="2">
    <source>
        <dbReference type="ARBA" id="ARBA00022448"/>
    </source>
</evidence>
<dbReference type="Pfam" id="PF25539">
    <property type="entry name" value="Bestrophin_2"/>
    <property type="match status" value="1"/>
</dbReference>